<proteinExistence type="predicted"/>
<reference evidence="2" key="1">
    <citation type="submission" date="2017-07" db="EMBL/GenBank/DDBJ databases">
        <title>Novel pathways for hydrocarbon cycling and metabolic interdependencies in hydrothermal sediment communities.</title>
        <authorList>
            <person name="Dombrowski N."/>
            <person name="Seitz K."/>
            <person name="Teske A."/>
            <person name="Baker B."/>
        </authorList>
    </citation>
    <scope>NUCLEOTIDE SEQUENCE [LARGE SCALE GENOMIC DNA]</scope>
</reference>
<evidence type="ECO:0008006" key="3">
    <source>
        <dbReference type="Google" id="ProtNLM"/>
    </source>
</evidence>
<name>A0A257LT16_UNCW3</name>
<sequence length="161" mass="18620">MRLTFISTYLPQRCGIATYTSYLVDALLQVEPRVGIKVIAEDLASAVETDRLTVLPVWSRRGDYVSTILEHLEDVDCLHIQHEYSIYGFDDRLPRLLDSVPRDIKKILTIHCIRPAQFSERATIDEHFVHTIAKRADRIILHLEAQRAILMRLGIYHMVHS</sequence>
<protein>
    <recommendedName>
        <fullName evidence="3">Glycosyltransferase subfamily 4-like N-terminal domain-containing protein</fullName>
    </recommendedName>
</protein>
<dbReference type="AlphaFoldDB" id="A0A257LT16"/>
<accession>A0A257LT16</accession>
<dbReference type="EMBL" id="NMUJ01000048">
    <property type="protein sequence ID" value="OYV02825.1"/>
    <property type="molecule type" value="Genomic_DNA"/>
</dbReference>
<organism evidence="1 2">
    <name type="scientific">candidate division WOR-3 bacterium 4484_18</name>
    <dbReference type="NCBI Taxonomy" id="2020626"/>
    <lineage>
        <taxon>Bacteria</taxon>
        <taxon>Bacteria division WOR-3</taxon>
    </lineage>
</organism>
<dbReference type="SUPFAM" id="SSF53756">
    <property type="entry name" value="UDP-Glycosyltransferase/glycogen phosphorylase"/>
    <property type="match status" value="1"/>
</dbReference>
<gene>
    <name evidence="1" type="ORF">CGW93_03620</name>
</gene>
<comment type="caution">
    <text evidence="1">The sequence shown here is derived from an EMBL/GenBank/DDBJ whole genome shotgun (WGS) entry which is preliminary data.</text>
</comment>
<evidence type="ECO:0000313" key="1">
    <source>
        <dbReference type="EMBL" id="OYV02825.1"/>
    </source>
</evidence>
<evidence type="ECO:0000313" key="2">
    <source>
        <dbReference type="Proteomes" id="UP000216312"/>
    </source>
</evidence>
<dbReference type="Proteomes" id="UP000216312">
    <property type="component" value="Unassembled WGS sequence"/>
</dbReference>